<dbReference type="PROSITE" id="PS50089">
    <property type="entry name" value="ZF_RING_2"/>
    <property type="match status" value="1"/>
</dbReference>
<evidence type="ECO:0000313" key="6">
    <source>
        <dbReference type="Proteomes" id="UP000504615"/>
    </source>
</evidence>
<dbReference type="InterPro" id="IPR017907">
    <property type="entry name" value="Znf_RING_CS"/>
</dbReference>
<dbReference type="PROSITE" id="PS00518">
    <property type="entry name" value="ZF_RING_1"/>
    <property type="match status" value="1"/>
</dbReference>
<proteinExistence type="predicted"/>
<dbReference type="SMART" id="SM00184">
    <property type="entry name" value="RING"/>
    <property type="match status" value="1"/>
</dbReference>
<keyword evidence="2 4" id="KW-0863">Zinc-finger</keyword>
<keyword evidence="6" id="KW-1185">Reference proteome</keyword>
<accession>A0A6I9W019</accession>
<protein>
    <submittedName>
        <fullName evidence="7 8">E3 ubiquitin-protein ligase RNF4-like</fullName>
    </submittedName>
</protein>
<dbReference type="GeneID" id="105425222"/>
<organism evidence="6 7">
    <name type="scientific">Pogonomyrmex barbatus</name>
    <name type="common">red harvester ant</name>
    <dbReference type="NCBI Taxonomy" id="144034"/>
    <lineage>
        <taxon>Eukaryota</taxon>
        <taxon>Metazoa</taxon>
        <taxon>Ecdysozoa</taxon>
        <taxon>Arthropoda</taxon>
        <taxon>Hexapoda</taxon>
        <taxon>Insecta</taxon>
        <taxon>Pterygota</taxon>
        <taxon>Neoptera</taxon>
        <taxon>Endopterygota</taxon>
        <taxon>Hymenoptera</taxon>
        <taxon>Apocrita</taxon>
        <taxon>Aculeata</taxon>
        <taxon>Formicoidea</taxon>
        <taxon>Formicidae</taxon>
        <taxon>Myrmicinae</taxon>
        <taxon>Pogonomyrmex</taxon>
    </lineage>
</organism>
<evidence type="ECO:0000256" key="2">
    <source>
        <dbReference type="ARBA" id="ARBA00022771"/>
    </source>
</evidence>
<gene>
    <name evidence="7 8" type="primary">LOC105425222</name>
</gene>
<evidence type="ECO:0000256" key="3">
    <source>
        <dbReference type="ARBA" id="ARBA00022833"/>
    </source>
</evidence>
<dbReference type="GO" id="GO:0033768">
    <property type="term" value="C:SUMO-targeted ubiquitin ligase complex"/>
    <property type="evidence" value="ECO:0007669"/>
    <property type="project" value="TreeGrafter"/>
</dbReference>
<dbReference type="Proteomes" id="UP000504615">
    <property type="component" value="Unplaced"/>
</dbReference>
<dbReference type="GO" id="GO:0061630">
    <property type="term" value="F:ubiquitin protein ligase activity"/>
    <property type="evidence" value="ECO:0007669"/>
    <property type="project" value="InterPro"/>
</dbReference>
<evidence type="ECO:0000313" key="7">
    <source>
        <dbReference type="RefSeq" id="XP_011634195.1"/>
    </source>
</evidence>
<dbReference type="RefSeq" id="XP_011634196.1">
    <property type="nucleotide sequence ID" value="XM_011635894.2"/>
</dbReference>
<dbReference type="InterPro" id="IPR001841">
    <property type="entry name" value="Znf_RING"/>
</dbReference>
<sequence>MDDSIIDISSTAIDVIDVIDLTKESPRTNRPSRSQRRINNESTTYNINENQHFRRPLSPIILGNTNNEMKKPKKKKSRATLDEVLTVDDTNDENKTYYTVESDNGKPVPLMCPICFESLSSNLKPITTRCGHLFCTECLETFIQTTKKCPTCKGPITLKSCTRLYL</sequence>
<dbReference type="PANTHER" id="PTHR47094">
    <property type="entry name" value="ELFLESS, ISOFORM B"/>
    <property type="match status" value="1"/>
</dbReference>
<dbReference type="GO" id="GO:0032183">
    <property type="term" value="F:SUMO binding"/>
    <property type="evidence" value="ECO:0007669"/>
    <property type="project" value="TreeGrafter"/>
</dbReference>
<dbReference type="GO" id="GO:0006511">
    <property type="term" value="P:ubiquitin-dependent protein catabolic process"/>
    <property type="evidence" value="ECO:0007669"/>
    <property type="project" value="TreeGrafter"/>
</dbReference>
<dbReference type="Gene3D" id="3.30.40.10">
    <property type="entry name" value="Zinc/RING finger domain, C3HC4 (zinc finger)"/>
    <property type="match status" value="1"/>
</dbReference>
<evidence type="ECO:0000256" key="1">
    <source>
        <dbReference type="ARBA" id="ARBA00022723"/>
    </source>
</evidence>
<dbReference type="SUPFAM" id="SSF57850">
    <property type="entry name" value="RING/U-box"/>
    <property type="match status" value="1"/>
</dbReference>
<dbReference type="RefSeq" id="XP_011634195.1">
    <property type="nucleotide sequence ID" value="XM_011635893.2"/>
</dbReference>
<evidence type="ECO:0000259" key="5">
    <source>
        <dbReference type="PROSITE" id="PS50089"/>
    </source>
</evidence>
<dbReference type="GO" id="GO:0008270">
    <property type="term" value="F:zinc ion binding"/>
    <property type="evidence" value="ECO:0007669"/>
    <property type="project" value="UniProtKB-KW"/>
</dbReference>
<dbReference type="KEGG" id="pbar:105425222"/>
<dbReference type="OrthoDB" id="9049620at2759"/>
<dbReference type="Pfam" id="PF13639">
    <property type="entry name" value="zf-RING_2"/>
    <property type="match status" value="1"/>
</dbReference>
<keyword evidence="3" id="KW-0862">Zinc</keyword>
<name>A0A6I9W019_9HYME</name>
<dbReference type="AlphaFoldDB" id="A0A6I9W019"/>
<evidence type="ECO:0000256" key="4">
    <source>
        <dbReference type="PROSITE-ProRule" id="PRU00175"/>
    </source>
</evidence>
<dbReference type="InterPro" id="IPR013083">
    <property type="entry name" value="Znf_RING/FYVE/PHD"/>
</dbReference>
<dbReference type="PANTHER" id="PTHR47094:SF1">
    <property type="entry name" value="RING-TYPE E3 UBIQUITIN TRANSFERASE"/>
    <property type="match status" value="1"/>
</dbReference>
<dbReference type="GO" id="GO:0140082">
    <property type="term" value="F:SUMO-ubiquitin ligase activity"/>
    <property type="evidence" value="ECO:0007669"/>
    <property type="project" value="TreeGrafter"/>
</dbReference>
<evidence type="ECO:0000313" key="8">
    <source>
        <dbReference type="RefSeq" id="XP_011634196.1"/>
    </source>
</evidence>
<feature type="domain" description="RING-type" evidence="5">
    <location>
        <begin position="112"/>
        <end position="153"/>
    </location>
</feature>
<keyword evidence="1" id="KW-0479">Metal-binding</keyword>
<dbReference type="InterPro" id="IPR049627">
    <property type="entry name" value="SLX8"/>
</dbReference>
<reference evidence="7 8" key="1">
    <citation type="submission" date="2025-04" db="UniProtKB">
        <authorList>
            <consortium name="RefSeq"/>
        </authorList>
    </citation>
    <scope>IDENTIFICATION</scope>
</reference>